<dbReference type="RefSeq" id="WP_338290742.1">
    <property type="nucleotide sequence ID" value="NZ_AP027272.1"/>
</dbReference>
<keyword evidence="2 6" id="KW-0698">rRNA processing</keyword>
<keyword evidence="4 6" id="KW-0808">Transferase</keyword>
<gene>
    <name evidence="6 7" type="primary">rlmF</name>
    <name evidence="7" type="ORF">MACH26_03970</name>
</gene>
<dbReference type="HAMAP" id="MF_01848">
    <property type="entry name" value="23SrRNA_methyltr_F"/>
    <property type="match status" value="1"/>
</dbReference>
<comment type="catalytic activity">
    <reaction evidence="6">
        <text>adenosine(1618) in 23S rRNA + S-adenosyl-L-methionine = N(6)-methyladenosine(1618) in 23S rRNA + S-adenosyl-L-homocysteine + H(+)</text>
        <dbReference type="Rhea" id="RHEA:16497"/>
        <dbReference type="Rhea" id="RHEA-COMP:10229"/>
        <dbReference type="Rhea" id="RHEA-COMP:10231"/>
        <dbReference type="ChEBI" id="CHEBI:15378"/>
        <dbReference type="ChEBI" id="CHEBI:57856"/>
        <dbReference type="ChEBI" id="CHEBI:59789"/>
        <dbReference type="ChEBI" id="CHEBI:74411"/>
        <dbReference type="ChEBI" id="CHEBI:74449"/>
        <dbReference type="EC" id="2.1.1.181"/>
    </reaction>
</comment>
<dbReference type="EMBL" id="AP027272">
    <property type="protein sequence ID" value="BDX04876.1"/>
    <property type="molecule type" value="Genomic_DNA"/>
</dbReference>
<protein>
    <recommendedName>
        <fullName evidence="6">Ribosomal RNA large subunit methyltransferase F</fullName>
        <ecNumber evidence="6">2.1.1.181</ecNumber>
    </recommendedName>
    <alternativeName>
        <fullName evidence="6">23S rRNA mA1618 methyltransferase</fullName>
    </alternativeName>
    <alternativeName>
        <fullName evidence="6">rRNA adenine N-6-methyltransferase</fullName>
    </alternativeName>
</protein>
<evidence type="ECO:0000256" key="1">
    <source>
        <dbReference type="ARBA" id="ARBA00022490"/>
    </source>
</evidence>
<name>A0AA48KMW7_9ALTE</name>
<dbReference type="SUPFAM" id="SSF53335">
    <property type="entry name" value="S-adenosyl-L-methionine-dependent methyltransferases"/>
    <property type="match status" value="1"/>
</dbReference>
<dbReference type="InterPro" id="IPR029063">
    <property type="entry name" value="SAM-dependent_MTases_sf"/>
</dbReference>
<evidence type="ECO:0000313" key="8">
    <source>
        <dbReference type="Proteomes" id="UP001333710"/>
    </source>
</evidence>
<dbReference type="NCBIfam" id="NF008725">
    <property type="entry name" value="PRK11727.1"/>
    <property type="match status" value="1"/>
</dbReference>
<evidence type="ECO:0000256" key="2">
    <source>
        <dbReference type="ARBA" id="ARBA00022552"/>
    </source>
</evidence>
<dbReference type="Gene3D" id="3.40.50.150">
    <property type="entry name" value="Vaccinia Virus protein VP39"/>
    <property type="match status" value="1"/>
</dbReference>
<dbReference type="CDD" id="cd02440">
    <property type="entry name" value="AdoMet_MTases"/>
    <property type="match status" value="1"/>
</dbReference>
<keyword evidence="8" id="KW-1185">Reference proteome</keyword>
<keyword evidence="3 6" id="KW-0489">Methyltransferase</keyword>
<dbReference type="PANTHER" id="PTHR13393:SF0">
    <property type="entry name" value="RNA N6-ADENOSINE-METHYLTRANSFERASE METTL16"/>
    <property type="match status" value="1"/>
</dbReference>
<dbReference type="PIRSF" id="PIRSF029038">
    <property type="entry name" value="Mtase_YbiN_prd"/>
    <property type="match status" value="1"/>
</dbReference>
<evidence type="ECO:0000256" key="6">
    <source>
        <dbReference type="HAMAP-Rule" id="MF_01848"/>
    </source>
</evidence>
<organism evidence="7 8">
    <name type="scientific">Planctobacterium marinum</name>
    <dbReference type="NCBI Taxonomy" id="1631968"/>
    <lineage>
        <taxon>Bacteria</taxon>
        <taxon>Pseudomonadati</taxon>
        <taxon>Pseudomonadota</taxon>
        <taxon>Gammaproteobacteria</taxon>
        <taxon>Alteromonadales</taxon>
        <taxon>Alteromonadaceae</taxon>
        <taxon>Planctobacterium</taxon>
    </lineage>
</organism>
<reference evidence="7" key="1">
    <citation type="submission" date="2023-01" db="EMBL/GenBank/DDBJ databases">
        <title>Complete genome sequence of Planctobacterium marinum strain Dej080120_11.</title>
        <authorList>
            <person name="Ueki S."/>
            <person name="Maruyama F."/>
        </authorList>
    </citation>
    <scope>NUCLEOTIDE SEQUENCE</scope>
    <source>
        <strain evidence="7">Dej080120_11</strain>
    </source>
</reference>
<keyword evidence="5 6" id="KW-0949">S-adenosyl-L-methionine</keyword>
<dbReference type="EC" id="2.1.1.181" evidence="6"/>
<dbReference type="InterPro" id="IPR016909">
    <property type="entry name" value="rRNA_lsu_MeTfrase_F"/>
</dbReference>
<dbReference type="InterPro" id="IPR010286">
    <property type="entry name" value="METTL16/RlmF"/>
</dbReference>
<dbReference type="Proteomes" id="UP001333710">
    <property type="component" value="Chromosome"/>
</dbReference>
<dbReference type="GO" id="GO:0070475">
    <property type="term" value="P:rRNA base methylation"/>
    <property type="evidence" value="ECO:0007669"/>
    <property type="project" value="TreeGrafter"/>
</dbReference>
<evidence type="ECO:0000256" key="5">
    <source>
        <dbReference type="ARBA" id="ARBA00022691"/>
    </source>
</evidence>
<dbReference type="PANTHER" id="PTHR13393">
    <property type="entry name" value="SAM-DEPENDENT METHYLTRANSFERASE"/>
    <property type="match status" value="1"/>
</dbReference>
<sequence length="313" mass="35683">MNSKAKLHPKNKHNQDYNFDRLCKAVPELARFIVNKHGKQTVDFANPAAVRLLNKALLKDDYGIEHWDIPESSLCPAIPGRVDYVHYLADLLHSTFQSESGHNKAKVLDIGTGASCIYPLLGYKSYGWRFVATDIDFQSIKIAKQIVNANHGLPKAIEVRHQKQSHQIFHGMIKAHDKFHLTMCNPPFHDSPEQAAKGTNRKWQNLGKAQQKNVPPTLNFAGRANELWCKGGELAFIRNMVRESRHYQQQVAWFTSLVSKKDNVSPIKLALKKANAKQIKVVKMSQGQKISRFIAWSFLTPEEFTRWHLKGLK</sequence>
<dbReference type="KEGG" id="pmaw:MACH26_03970"/>
<evidence type="ECO:0000313" key="7">
    <source>
        <dbReference type="EMBL" id="BDX04876.1"/>
    </source>
</evidence>
<dbReference type="GO" id="GO:0052907">
    <property type="term" value="F:23S rRNA (adenine(1618)-N(6))-methyltransferase activity"/>
    <property type="evidence" value="ECO:0007669"/>
    <property type="project" value="UniProtKB-EC"/>
</dbReference>
<evidence type="ECO:0000256" key="3">
    <source>
        <dbReference type="ARBA" id="ARBA00022603"/>
    </source>
</evidence>
<dbReference type="GO" id="GO:0005737">
    <property type="term" value="C:cytoplasm"/>
    <property type="evidence" value="ECO:0007669"/>
    <property type="project" value="UniProtKB-SubCell"/>
</dbReference>
<dbReference type="AlphaFoldDB" id="A0AA48KMW7"/>
<keyword evidence="1 6" id="KW-0963">Cytoplasm</keyword>
<evidence type="ECO:0000256" key="4">
    <source>
        <dbReference type="ARBA" id="ARBA00022679"/>
    </source>
</evidence>
<comment type="similarity">
    <text evidence="6">Belongs to the methyltransferase superfamily. METTL16/RlmF family.</text>
</comment>
<proteinExistence type="inferred from homology"/>
<accession>A0AA48KMW7</accession>
<dbReference type="Pfam" id="PF05971">
    <property type="entry name" value="Methyltransf_10"/>
    <property type="match status" value="1"/>
</dbReference>
<comment type="function">
    <text evidence="6">Specifically methylates the adenine in position 1618 of 23S rRNA.</text>
</comment>
<comment type="subcellular location">
    <subcellularLocation>
        <location evidence="6">Cytoplasm</location>
    </subcellularLocation>
</comment>